<organism evidence="3 4">
    <name type="scientific">Micromonospora zingiberis</name>
    <dbReference type="NCBI Taxonomy" id="2053011"/>
    <lineage>
        <taxon>Bacteria</taxon>
        <taxon>Bacillati</taxon>
        <taxon>Actinomycetota</taxon>
        <taxon>Actinomycetes</taxon>
        <taxon>Micromonosporales</taxon>
        <taxon>Micromonosporaceae</taxon>
        <taxon>Micromonospora</taxon>
    </lineage>
</organism>
<feature type="compositionally biased region" description="Low complexity" evidence="1">
    <location>
        <begin position="223"/>
        <end position="232"/>
    </location>
</feature>
<evidence type="ECO:0000313" key="3">
    <source>
        <dbReference type="EMBL" id="TCB92728.1"/>
    </source>
</evidence>
<comment type="caution">
    <text evidence="3">The sequence shown here is derived from an EMBL/GenBank/DDBJ whole genome shotgun (WGS) entry which is preliminary data.</text>
</comment>
<gene>
    <name evidence="3" type="ORF">E0H26_24105</name>
</gene>
<keyword evidence="4" id="KW-1185">Reference proteome</keyword>
<evidence type="ECO:0000256" key="1">
    <source>
        <dbReference type="SAM" id="MobiDB-lite"/>
    </source>
</evidence>
<evidence type="ECO:0000313" key="4">
    <source>
        <dbReference type="Proteomes" id="UP000292274"/>
    </source>
</evidence>
<sequence length="240" mass="24734">MTHDLPIPRQDDRTDGPSIVQWGTEDEEPAGTGRLRQALAGLGRDHRVPLLLAGLGTAAALASLLGEWVTVTIPTGGADSSDPVEMPSSVSEIGGLGIGYLVGMLVLGATVALALRGTVAVRPNARVAGFALAVGLLAVLVATAVSLDDGGRRAVVYSGDDGFSVEFGRGLIMAFVAVLLFAAALARTSSGPDGSAAAEPGRRQPRPRRQAEEADEQADRPPIDITVTPTVPFAREARPD</sequence>
<dbReference type="Proteomes" id="UP000292274">
    <property type="component" value="Unassembled WGS sequence"/>
</dbReference>
<evidence type="ECO:0000256" key="2">
    <source>
        <dbReference type="SAM" id="Phobius"/>
    </source>
</evidence>
<feature type="transmembrane region" description="Helical" evidence="2">
    <location>
        <begin position="50"/>
        <end position="73"/>
    </location>
</feature>
<protein>
    <submittedName>
        <fullName evidence="3">Uncharacterized protein</fullName>
    </submittedName>
</protein>
<feature type="transmembrane region" description="Helical" evidence="2">
    <location>
        <begin position="93"/>
        <end position="115"/>
    </location>
</feature>
<dbReference type="AlphaFoldDB" id="A0A4R0GBM3"/>
<feature type="transmembrane region" description="Helical" evidence="2">
    <location>
        <begin position="167"/>
        <end position="186"/>
    </location>
</feature>
<keyword evidence="2" id="KW-1133">Transmembrane helix</keyword>
<feature type="transmembrane region" description="Helical" evidence="2">
    <location>
        <begin position="127"/>
        <end position="147"/>
    </location>
</feature>
<dbReference type="EMBL" id="SJJR01000021">
    <property type="protein sequence ID" value="TCB92728.1"/>
    <property type="molecule type" value="Genomic_DNA"/>
</dbReference>
<reference evidence="3 4" key="1">
    <citation type="submission" date="2019-02" db="EMBL/GenBank/DDBJ databases">
        <title>Jishengella sp. nov., isolated from a root of Zingiber montanum.</title>
        <authorList>
            <person name="Kuncharoen N."/>
            <person name="Kudo T."/>
            <person name="Masahiro Y."/>
            <person name="Ohkuma M."/>
            <person name="Tanasupawat S."/>
        </authorList>
    </citation>
    <scope>NUCLEOTIDE SEQUENCE [LARGE SCALE GENOMIC DNA]</scope>
    <source>
        <strain evidence="3 4">PLAI 1-1</strain>
    </source>
</reference>
<name>A0A4R0GBM3_9ACTN</name>
<dbReference type="RefSeq" id="WP_131307510.1">
    <property type="nucleotide sequence ID" value="NZ_SJJR01000021.1"/>
</dbReference>
<proteinExistence type="predicted"/>
<feature type="compositionally biased region" description="Basic and acidic residues" evidence="1">
    <location>
        <begin position="209"/>
        <end position="222"/>
    </location>
</feature>
<feature type="region of interest" description="Disordered" evidence="1">
    <location>
        <begin position="1"/>
        <end position="28"/>
    </location>
</feature>
<keyword evidence="2" id="KW-0812">Transmembrane</keyword>
<feature type="region of interest" description="Disordered" evidence="1">
    <location>
        <begin position="189"/>
        <end position="240"/>
    </location>
</feature>
<keyword evidence="2" id="KW-0472">Membrane</keyword>
<dbReference type="OrthoDB" id="3405913at2"/>
<accession>A0A4R0GBM3</accession>